<keyword evidence="3" id="KW-0227">DNA damage</keyword>
<dbReference type="PANTHER" id="PTHR11370:SF5">
    <property type="entry name" value="DNA REPAIR PROTEIN XRCC1"/>
    <property type="match status" value="1"/>
</dbReference>
<dbReference type="SMART" id="SM00292">
    <property type="entry name" value="BRCT"/>
    <property type="match status" value="1"/>
</dbReference>
<keyword evidence="10" id="KW-1185">Reference proteome</keyword>
<evidence type="ECO:0000256" key="2">
    <source>
        <dbReference type="ARBA" id="ARBA00022737"/>
    </source>
</evidence>
<dbReference type="EnsemblPlants" id="Pp3c15_20480V3.1">
    <property type="protein sequence ID" value="Pp3c15_20480V3.1"/>
    <property type="gene ID" value="Pp3c15_20480"/>
</dbReference>
<evidence type="ECO:0000256" key="1">
    <source>
        <dbReference type="ARBA" id="ARBA00004123"/>
    </source>
</evidence>
<feature type="domain" description="BRCT" evidence="7">
    <location>
        <begin position="3"/>
        <end position="91"/>
    </location>
</feature>
<dbReference type="Gramene" id="Pp3c15_20480V3.1">
    <property type="protein sequence ID" value="Pp3c15_20480V3.1"/>
    <property type="gene ID" value="Pp3c15_20480"/>
</dbReference>
<keyword evidence="2" id="KW-0677">Repeat</keyword>
<evidence type="ECO:0000256" key="6">
    <source>
        <dbReference type="SAM" id="MobiDB-lite"/>
    </source>
</evidence>
<reference evidence="9" key="3">
    <citation type="submission" date="2020-12" db="UniProtKB">
        <authorList>
            <consortium name="EnsemblPlants"/>
        </authorList>
    </citation>
    <scope>IDENTIFICATION</scope>
</reference>
<dbReference type="FunFam" id="3.40.50.10190:FF:000008">
    <property type="entry name" value="X-ray repair cross complementing 1"/>
    <property type="match status" value="1"/>
</dbReference>
<dbReference type="SMR" id="A0A2K1JDV6"/>
<dbReference type="GO" id="GO:0003684">
    <property type="term" value="F:damaged DNA binding"/>
    <property type="evidence" value="ECO:0007669"/>
    <property type="project" value="InterPro"/>
</dbReference>
<dbReference type="EMBL" id="ABEU02000015">
    <property type="protein sequence ID" value="PNR39711.1"/>
    <property type="molecule type" value="Genomic_DNA"/>
</dbReference>
<dbReference type="InterPro" id="IPR036420">
    <property type="entry name" value="BRCT_dom_sf"/>
</dbReference>
<dbReference type="GO" id="GO:0006284">
    <property type="term" value="P:base-excision repair"/>
    <property type="evidence" value="ECO:0007669"/>
    <property type="project" value="InterPro"/>
</dbReference>
<sequence>MGDFSKLLEGVVFTISGIQNPERGQLRTKGLEMGAQYRPDWTADCTLLVCAFLGTPKFKEIQAKGGSIVSKDWILECYKQRKLVDFERFVLNKGRPWRVLGDRGRSLKQKKVNCGTAQEIQKWAQDDLKLIINWLQEQDAKPGPEELESVGAQGILVCLEDAVKSLAENQGLSSVIENWGFLPKAVKELAAIEKGVTEISSSTLEEAERLKGIYDETLKDVLGSRKSANSSEQMKGGVEEGEVDDDATEVMSDINSQETVDYNSDDTIVMEPEAIDECTKKLMQRFVGIFIFVQ</sequence>
<dbReference type="GO" id="GO:0006303">
    <property type="term" value="P:double-strand break repair via nonhomologous end joining"/>
    <property type="evidence" value="ECO:0007669"/>
    <property type="project" value="InterPro"/>
</dbReference>
<organism evidence="8">
    <name type="scientific">Physcomitrium patens</name>
    <name type="common">Spreading-leaved earth moss</name>
    <name type="synonym">Physcomitrella patens</name>
    <dbReference type="NCBI Taxonomy" id="3218"/>
    <lineage>
        <taxon>Eukaryota</taxon>
        <taxon>Viridiplantae</taxon>
        <taxon>Streptophyta</taxon>
        <taxon>Embryophyta</taxon>
        <taxon>Bryophyta</taxon>
        <taxon>Bryophytina</taxon>
        <taxon>Bryopsida</taxon>
        <taxon>Funariidae</taxon>
        <taxon>Funariales</taxon>
        <taxon>Funariaceae</taxon>
        <taxon>Physcomitrium</taxon>
    </lineage>
</organism>
<dbReference type="Gramene" id="Pp3c15_20480V3.2">
    <property type="protein sequence ID" value="Pp3c15_20480V3.2"/>
    <property type="gene ID" value="Pp3c15_20480"/>
</dbReference>
<comment type="subcellular location">
    <subcellularLocation>
        <location evidence="1">Nucleus</location>
    </subcellularLocation>
</comment>
<keyword evidence="5" id="KW-0539">Nucleus</keyword>
<dbReference type="RefSeq" id="XP_024396057.1">
    <property type="nucleotide sequence ID" value="XM_024540289.2"/>
</dbReference>
<dbReference type="GO" id="GO:0005634">
    <property type="term" value="C:nucleus"/>
    <property type="evidence" value="ECO:0007669"/>
    <property type="project" value="UniProtKB-SubCell"/>
</dbReference>
<keyword evidence="4" id="KW-0234">DNA repair</keyword>
<dbReference type="STRING" id="3218.A0A2K1JDV6"/>
<evidence type="ECO:0000313" key="9">
    <source>
        <dbReference type="EnsemblPlants" id="Pp3c15_20480V3.1"/>
    </source>
</evidence>
<dbReference type="GeneID" id="112292136"/>
<evidence type="ECO:0000256" key="5">
    <source>
        <dbReference type="ARBA" id="ARBA00023242"/>
    </source>
</evidence>
<dbReference type="InterPro" id="IPR045080">
    <property type="entry name" value="BRCT_XRCC1_rpt1"/>
</dbReference>
<feature type="region of interest" description="Disordered" evidence="6">
    <location>
        <begin position="225"/>
        <end position="246"/>
    </location>
</feature>
<protein>
    <recommendedName>
        <fullName evidence="7">BRCT domain-containing protein</fullName>
    </recommendedName>
</protein>
<evidence type="ECO:0000256" key="4">
    <source>
        <dbReference type="ARBA" id="ARBA00023204"/>
    </source>
</evidence>
<gene>
    <name evidence="9" type="primary">LOC112292136</name>
    <name evidence="8" type="ORF">PHYPA_019990</name>
</gene>
<dbReference type="EnsemblPlants" id="Pp3c15_20480V3.2">
    <property type="protein sequence ID" value="Pp3c15_20480V3.2"/>
    <property type="gene ID" value="Pp3c15_20480"/>
</dbReference>
<evidence type="ECO:0000256" key="3">
    <source>
        <dbReference type="ARBA" id="ARBA00022763"/>
    </source>
</evidence>
<dbReference type="AlphaFoldDB" id="A0A2K1JDV6"/>
<proteinExistence type="predicted"/>
<dbReference type="Pfam" id="PF00533">
    <property type="entry name" value="BRCT"/>
    <property type="match status" value="1"/>
</dbReference>
<dbReference type="PANTHER" id="PTHR11370">
    <property type="entry name" value="DNA-REPAIR PROTEIN XRCC1"/>
    <property type="match status" value="1"/>
</dbReference>
<evidence type="ECO:0000313" key="10">
    <source>
        <dbReference type="Proteomes" id="UP000006727"/>
    </source>
</evidence>
<dbReference type="Proteomes" id="UP000006727">
    <property type="component" value="Chromosome 15"/>
</dbReference>
<accession>A0A2K1JDV6</accession>
<name>A0A2K1JDV6_PHYPA</name>
<dbReference type="CDD" id="cd17725">
    <property type="entry name" value="BRCT_XRCC1_rpt1"/>
    <property type="match status" value="1"/>
</dbReference>
<dbReference type="GO" id="GO:0000012">
    <property type="term" value="P:single strand break repair"/>
    <property type="evidence" value="ECO:0007669"/>
    <property type="project" value="InterPro"/>
</dbReference>
<dbReference type="InterPro" id="IPR001357">
    <property type="entry name" value="BRCT_dom"/>
</dbReference>
<dbReference type="SUPFAM" id="SSF52113">
    <property type="entry name" value="BRCT domain"/>
    <property type="match status" value="1"/>
</dbReference>
<reference evidence="8 10" key="2">
    <citation type="journal article" date="2018" name="Plant J.">
        <title>The Physcomitrella patens chromosome-scale assembly reveals moss genome structure and evolution.</title>
        <authorList>
            <person name="Lang D."/>
            <person name="Ullrich K.K."/>
            <person name="Murat F."/>
            <person name="Fuchs J."/>
            <person name="Jenkins J."/>
            <person name="Haas F.B."/>
            <person name="Piednoel M."/>
            <person name="Gundlach H."/>
            <person name="Van Bel M."/>
            <person name="Meyberg R."/>
            <person name="Vives C."/>
            <person name="Morata J."/>
            <person name="Symeonidi A."/>
            <person name="Hiss M."/>
            <person name="Muchero W."/>
            <person name="Kamisugi Y."/>
            <person name="Saleh O."/>
            <person name="Blanc G."/>
            <person name="Decker E.L."/>
            <person name="van Gessel N."/>
            <person name="Grimwood J."/>
            <person name="Hayes R.D."/>
            <person name="Graham S.W."/>
            <person name="Gunter L.E."/>
            <person name="McDaniel S.F."/>
            <person name="Hoernstein S.N.W."/>
            <person name="Larsson A."/>
            <person name="Li F.W."/>
            <person name="Perroud P.F."/>
            <person name="Phillips J."/>
            <person name="Ranjan P."/>
            <person name="Rokshar D.S."/>
            <person name="Rothfels C.J."/>
            <person name="Schneider L."/>
            <person name="Shu S."/>
            <person name="Stevenson D.W."/>
            <person name="Thummler F."/>
            <person name="Tillich M."/>
            <person name="Villarreal Aguilar J.C."/>
            <person name="Widiez T."/>
            <person name="Wong G.K."/>
            <person name="Wymore A."/>
            <person name="Zhang Y."/>
            <person name="Zimmer A.D."/>
            <person name="Quatrano R.S."/>
            <person name="Mayer K.F.X."/>
            <person name="Goodstein D."/>
            <person name="Casacuberta J.M."/>
            <person name="Vandepoele K."/>
            <person name="Reski R."/>
            <person name="Cuming A.C."/>
            <person name="Tuskan G.A."/>
            <person name="Maumus F."/>
            <person name="Salse J."/>
            <person name="Schmutz J."/>
            <person name="Rensing S.A."/>
        </authorList>
    </citation>
    <scope>NUCLEOTIDE SEQUENCE [LARGE SCALE GENOMIC DNA]</scope>
    <source>
        <strain evidence="9 10">cv. Gransden 2004</strain>
    </source>
</reference>
<evidence type="ECO:0000259" key="7">
    <source>
        <dbReference type="PROSITE" id="PS50172"/>
    </source>
</evidence>
<reference evidence="8 10" key="1">
    <citation type="journal article" date="2008" name="Science">
        <title>The Physcomitrella genome reveals evolutionary insights into the conquest of land by plants.</title>
        <authorList>
            <person name="Rensing S."/>
            <person name="Lang D."/>
            <person name="Zimmer A."/>
            <person name="Terry A."/>
            <person name="Salamov A."/>
            <person name="Shapiro H."/>
            <person name="Nishiyama T."/>
            <person name="Perroud P.-F."/>
            <person name="Lindquist E."/>
            <person name="Kamisugi Y."/>
            <person name="Tanahashi T."/>
            <person name="Sakakibara K."/>
            <person name="Fujita T."/>
            <person name="Oishi K."/>
            <person name="Shin-I T."/>
            <person name="Kuroki Y."/>
            <person name="Toyoda A."/>
            <person name="Suzuki Y."/>
            <person name="Hashimoto A."/>
            <person name="Yamaguchi K."/>
            <person name="Sugano A."/>
            <person name="Kohara Y."/>
            <person name="Fujiyama A."/>
            <person name="Anterola A."/>
            <person name="Aoki S."/>
            <person name="Ashton N."/>
            <person name="Barbazuk W.B."/>
            <person name="Barker E."/>
            <person name="Bennetzen J."/>
            <person name="Bezanilla M."/>
            <person name="Blankenship R."/>
            <person name="Cho S.H."/>
            <person name="Dutcher S."/>
            <person name="Estelle M."/>
            <person name="Fawcett J.A."/>
            <person name="Gundlach H."/>
            <person name="Hanada K."/>
            <person name="Heyl A."/>
            <person name="Hicks K.A."/>
            <person name="Hugh J."/>
            <person name="Lohr M."/>
            <person name="Mayer K."/>
            <person name="Melkozernov A."/>
            <person name="Murata T."/>
            <person name="Nelson D."/>
            <person name="Pils B."/>
            <person name="Prigge M."/>
            <person name="Reiss B."/>
            <person name="Renner T."/>
            <person name="Rombauts S."/>
            <person name="Rushton P."/>
            <person name="Sanderfoot A."/>
            <person name="Schween G."/>
            <person name="Shiu S.-H."/>
            <person name="Stueber K."/>
            <person name="Theodoulou F.L."/>
            <person name="Tu H."/>
            <person name="Van de Peer Y."/>
            <person name="Verrier P.J."/>
            <person name="Waters E."/>
            <person name="Wood A."/>
            <person name="Yang L."/>
            <person name="Cove D."/>
            <person name="Cuming A."/>
            <person name="Hasebe M."/>
            <person name="Lucas S."/>
            <person name="Mishler D.B."/>
            <person name="Reski R."/>
            <person name="Grigoriev I."/>
            <person name="Quatrano R.S."/>
            <person name="Boore J.L."/>
        </authorList>
    </citation>
    <scope>NUCLEOTIDE SEQUENCE [LARGE SCALE GENOMIC DNA]</scope>
    <source>
        <strain evidence="9 10">cv. Gransden 2004</strain>
    </source>
</reference>
<dbReference type="PaxDb" id="3218-PP1S224_52V6.1"/>
<dbReference type="Gene3D" id="3.40.50.10190">
    <property type="entry name" value="BRCT domain"/>
    <property type="match status" value="1"/>
</dbReference>
<evidence type="ECO:0000313" key="8">
    <source>
        <dbReference type="EMBL" id="PNR39711.1"/>
    </source>
</evidence>
<dbReference type="PROSITE" id="PS50172">
    <property type="entry name" value="BRCT"/>
    <property type="match status" value="1"/>
</dbReference>